<evidence type="ECO:0000313" key="2">
    <source>
        <dbReference type="Proteomes" id="UP000672526"/>
    </source>
</evidence>
<dbReference type="PANTHER" id="PTHR40267:SF1">
    <property type="entry name" value="BLR3294 PROTEIN"/>
    <property type="match status" value="1"/>
</dbReference>
<reference evidence="1 2" key="1">
    <citation type="submission" date="2021-02" db="EMBL/GenBank/DDBJ databases">
        <authorList>
            <person name="Vanwijnsberghe S."/>
        </authorList>
    </citation>
    <scope>NUCLEOTIDE SEQUENCE [LARGE SCALE GENOMIC DNA]</scope>
    <source>
        <strain evidence="1 2">LMG 31837</strain>
    </source>
</reference>
<keyword evidence="2" id="KW-1185">Reference proteome</keyword>
<dbReference type="PIRSF" id="PIRSF015736">
    <property type="entry name" value="MI"/>
    <property type="match status" value="1"/>
</dbReference>
<dbReference type="RefSeq" id="WP_211615904.1">
    <property type="nucleotide sequence ID" value="NZ_CAJNBK010000028.1"/>
</dbReference>
<dbReference type="InterPro" id="IPR053714">
    <property type="entry name" value="Iso_Racemase_Enz_sf"/>
</dbReference>
<proteinExistence type="predicted"/>
<organism evidence="1 2">
    <name type="scientific">Paraburkholderia haematera</name>
    <dbReference type="NCBI Taxonomy" id="2793077"/>
    <lineage>
        <taxon>Bacteria</taxon>
        <taxon>Pseudomonadati</taxon>
        <taxon>Pseudomonadota</taxon>
        <taxon>Betaproteobacteria</taxon>
        <taxon>Burkholderiales</taxon>
        <taxon>Burkholderiaceae</taxon>
        <taxon>Paraburkholderia</taxon>
    </lineage>
</organism>
<sequence length="267" mass="28985">MSTDAWRDDAYARLDFVLDDGICRRAAIGLVVLATDHTIEHEWRKLLTQDGVAFYESRVYNSADITPERLMEMDARIPAAVALIRPGERIDVVAFGCTSASMVIGEENVFARIHEARPGVACTTPITAALAALRALGVRRTALLTPYVRAINGTMRDYIEARGIGVTRVASFEHANDNEVARIDAASLRAAVEHLARNADVDAVFVSCTSLRIAGLIPELEARIGKPVISSNFAMAWHALRLAGVEDGEPHLGRLFALCLPDTVHGA</sequence>
<comment type="caution">
    <text evidence="1">The sequence shown here is derived from an EMBL/GenBank/DDBJ whole genome shotgun (WGS) entry which is preliminary data.</text>
</comment>
<dbReference type="Proteomes" id="UP000672526">
    <property type="component" value="Unassembled WGS sequence"/>
</dbReference>
<protein>
    <submittedName>
        <fullName evidence="1">Maleate isomerase</fullName>
        <ecNumber evidence="1">5.2.1.1</ecNumber>
    </submittedName>
</protein>
<keyword evidence="1" id="KW-0413">Isomerase</keyword>
<dbReference type="EC" id="5.2.1.1" evidence="1"/>
<dbReference type="PANTHER" id="PTHR40267">
    <property type="entry name" value="BLR3294 PROTEIN"/>
    <property type="match status" value="1"/>
</dbReference>
<name>A0ABM8SME9_9BURK</name>
<accession>A0ABM8SME9</accession>
<dbReference type="EMBL" id="CAJNBK010000028">
    <property type="protein sequence ID" value="CAE6819225.1"/>
    <property type="molecule type" value="Genomic_DNA"/>
</dbReference>
<dbReference type="InterPro" id="IPR026286">
    <property type="entry name" value="MaiA/AMDase"/>
</dbReference>
<dbReference type="Pfam" id="PF17645">
    <property type="entry name" value="Amdase"/>
    <property type="match status" value="1"/>
</dbReference>
<dbReference type="GO" id="GO:0050076">
    <property type="term" value="F:maleate isomerase activity"/>
    <property type="evidence" value="ECO:0007669"/>
    <property type="project" value="UniProtKB-EC"/>
</dbReference>
<evidence type="ECO:0000313" key="1">
    <source>
        <dbReference type="EMBL" id="CAE6819225.1"/>
    </source>
</evidence>
<dbReference type="Gene3D" id="3.40.50.12500">
    <property type="match status" value="1"/>
</dbReference>
<gene>
    <name evidence="1" type="primary">maiA_3</name>
    <name evidence="1" type="ORF">R69888_06020</name>
</gene>